<reference evidence="8" key="1">
    <citation type="submission" date="2020-05" db="EMBL/GenBank/DDBJ databases">
        <title>Phylogenomic resolution of chytrid fungi.</title>
        <authorList>
            <person name="Stajich J.E."/>
            <person name="Amses K."/>
            <person name="Simmons R."/>
            <person name="Seto K."/>
            <person name="Myers J."/>
            <person name="Bonds A."/>
            <person name="Quandt C.A."/>
            <person name="Barry K."/>
            <person name="Liu P."/>
            <person name="Grigoriev I."/>
            <person name="Longcore J.E."/>
            <person name="James T.Y."/>
        </authorList>
    </citation>
    <scope>NUCLEOTIDE SEQUENCE</scope>
    <source>
        <strain evidence="8">JEL0379</strain>
    </source>
</reference>
<comment type="caution">
    <text evidence="8">The sequence shown here is derived from an EMBL/GenBank/DDBJ whole genome shotgun (WGS) entry which is preliminary data.</text>
</comment>
<sequence>MGKKKKKVEVPPPDSPQWQNQSPFRVAERSWKRLDLPPALLHTLVNPAGDFAAALQTGTIRTVSLAADPRAQCSEFGQPASPCHAYAFTEVPGLLLLRGVFAPDAQVKVVQACLSEFARHPNVTNLDTHYRLPEGGLWAQAERERADQDVAPLERRHDGNVPDVEAYEVKLATADQDTAVPAVPGSVRIDPPTTATPRLKNSLTASEALKRLRWASLGYQYNWASNTYHLDRKVAFPQMIDTITAAVVGAVANVTGYSRDQWKSEAGIINFYQLGDALMAHQDRSEENALAPLISFSFGNSCIYLIGSDTRDVAPTPILLQNGDILVMHGSARRAFHSVPRILENTLPEYLTPPQVLEPGWEPYYNYLKDARININVRQVF</sequence>
<keyword evidence="9" id="KW-1185">Reference proteome</keyword>
<dbReference type="PANTHER" id="PTHR16557:SF2">
    <property type="entry name" value="NUCLEIC ACID DIOXYGENASE ALKBH1"/>
    <property type="match status" value="1"/>
</dbReference>
<feature type="binding site" evidence="5">
    <location>
        <position position="337"/>
    </location>
    <ligand>
        <name>Fe cation</name>
        <dbReference type="ChEBI" id="CHEBI:24875"/>
        <note>catalytic</note>
    </ligand>
</feature>
<feature type="region of interest" description="Disordered" evidence="6">
    <location>
        <begin position="1"/>
        <end position="23"/>
    </location>
</feature>
<feature type="domain" description="Fe2OG dioxygenase" evidence="7">
    <location>
        <begin position="263"/>
        <end position="381"/>
    </location>
</feature>
<keyword evidence="1 5" id="KW-0479">Metal-binding</keyword>
<dbReference type="Pfam" id="PF13532">
    <property type="entry name" value="2OG-FeII_Oxy_2"/>
    <property type="match status" value="1"/>
</dbReference>
<dbReference type="GO" id="GO:0046872">
    <property type="term" value="F:metal ion binding"/>
    <property type="evidence" value="ECO:0007669"/>
    <property type="project" value="UniProtKB-KW"/>
</dbReference>
<evidence type="ECO:0000313" key="8">
    <source>
        <dbReference type="EMBL" id="KAJ3176514.1"/>
    </source>
</evidence>
<dbReference type="Gene3D" id="2.60.120.590">
    <property type="entry name" value="Alpha-ketoglutarate-dependent dioxygenase AlkB-like"/>
    <property type="match status" value="1"/>
</dbReference>
<keyword evidence="3" id="KW-0560">Oxidoreductase</keyword>
<proteinExistence type="predicted"/>
<evidence type="ECO:0000313" key="9">
    <source>
        <dbReference type="Proteomes" id="UP001212152"/>
    </source>
</evidence>
<dbReference type="InterPro" id="IPR004574">
    <property type="entry name" value="Alkb"/>
</dbReference>
<evidence type="ECO:0000256" key="5">
    <source>
        <dbReference type="PIRSR" id="PIRSR604574-2"/>
    </source>
</evidence>
<dbReference type="GO" id="GO:0005737">
    <property type="term" value="C:cytoplasm"/>
    <property type="evidence" value="ECO:0007669"/>
    <property type="project" value="TreeGrafter"/>
</dbReference>
<protein>
    <recommendedName>
        <fullName evidence="7">Fe2OG dioxygenase domain-containing protein</fullName>
    </recommendedName>
</protein>
<evidence type="ECO:0000259" key="7">
    <source>
        <dbReference type="PROSITE" id="PS51471"/>
    </source>
</evidence>
<dbReference type="InterPro" id="IPR005123">
    <property type="entry name" value="Oxoglu/Fe-dep_dioxygenase_dom"/>
</dbReference>
<dbReference type="GO" id="GO:0005634">
    <property type="term" value="C:nucleus"/>
    <property type="evidence" value="ECO:0007669"/>
    <property type="project" value="TreeGrafter"/>
</dbReference>
<keyword evidence="4 5" id="KW-0408">Iron</keyword>
<evidence type="ECO:0000256" key="2">
    <source>
        <dbReference type="ARBA" id="ARBA00022964"/>
    </source>
</evidence>
<comment type="cofactor">
    <cofactor evidence="5">
        <name>Fe(2+)</name>
        <dbReference type="ChEBI" id="CHEBI:29033"/>
    </cofactor>
    <text evidence="5">Binds 1 Fe(2+) ion per subunit.</text>
</comment>
<organism evidence="8 9">
    <name type="scientific">Geranomyces variabilis</name>
    <dbReference type="NCBI Taxonomy" id="109894"/>
    <lineage>
        <taxon>Eukaryota</taxon>
        <taxon>Fungi</taxon>
        <taxon>Fungi incertae sedis</taxon>
        <taxon>Chytridiomycota</taxon>
        <taxon>Chytridiomycota incertae sedis</taxon>
        <taxon>Chytridiomycetes</taxon>
        <taxon>Spizellomycetales</taxon>
        <taxon>Powellomycetaceae</taxon>
        <taxon>Geranomyces</taxon>
    </lineage>
</organism>
<evidence type="ECO:0000256" key="3">
    <source>
        <dbReference type="ARBA" id="ARBA00023002"/>
    </source>
</evidence>
<dbReference type="SUPFAM" id="SSF51197">
    <property type="entry name" value="Clavaminate synthase-like"/>
    <property type="match status" value="1"/>
</dbReference>
<dbReference type="Proteomes" id="UP001212152">
    <property type="component" value="Unassembled WGS sequence"/>
</dbReference>
<feature type="binding site" evidence="5">
    <location>
        <position position="283"/>
    </location>
    <ligand>
        <name>Fe cation</name>
        <dbReference type="ChEBI" id="CHEBI:24875"/>
        <note>catalytic</note>
    </ligand>
</feature>
<evidence type="ECO:0000256" key="6">
    <source>
        <dbReference type="SAM" id="MobiDB-lite"/>
    </source>
</evidence>
<name>A0AAD5XLZ7_9FUNG</name>
<evidence type="ECO:0000256" key="1">
    <source>
        <dbReference type="ARBA" id="ARBA00022723"/>
    </source>
</evidence>
<dbReference type="GO" id="GO:0051213">
    <property type="term" value="F:dioxygenase activity"/>
    <property type="evidence" value="ECO:0007669"/>
    <property type="project" value="UniProtKB-KW"/>
</dbReference>
<keyword evidence="2" id="KW-0223">Dioxygenase</keyword>
<dbReference type="AlphaFoldDB" id="A0AAD5XLZ7"/>
<dbReference type="InterPro" id="IPR037151">
    <property type="entry name" value="AlkB-like_sf"/>
</dbReference>
<accession>A0AAD5XLZ7</accession>
<dbReference type="PANTHER" id="PTHR16557">
    <property type="entry name" value="ALKYLATED DNA REPAIR PROTEIN ALKB-RELATED"/>
    <property type="match status" value="1"/>
</dbReference>
<evidence type="ECO:0000256" key="4">
    <source>
        <dbReference type="ARBA" id="ARBA00023004"/>
    </source>
</evidence>
<feature type="binding site" evidence="5">
    <location>
        <position position="281"/>
    </location>
    <ligand>
        <name>Fe cation</name>
        <dbReference type="ChEBI" id="CHEBI:24875"/>
        <note>catalytic</note>
    </ligand>
</feature>
<dbReference type="EMBL" id="JADGJQ010000040">
    <property type="protein sequence ID" value="KAJ3176514.1"/>
    <property type="molecule type" value="Genomic_DNA"/>
</dbReference>
<dbReference type="InterPro" id="IPR027450">
    <property type="entry name" value="AlkB-like"/>
</dbReference>
<gene>
    <name evidence="8" type="ORF">HDU87_005208</name>
</gene>
<dbReference type="PROSITE" id="PS51471">
    <property type="entry name" value="FE2OG_OXY"/>
    <property type="match status" value="1"/>
</dbReference>